<keyword evidence="3" id="KW-1185">Reference proteome</keyword>
<evidence type="ECO:0000313" key="3">
    <source>
        <dbReference type="Proteomes" id="UP000727407"/>
    </source>
</evidence>
<proteinExistence type="predicted"/>
<feature type="region of interest" description="Disordered" evidence="1">
    <location>
        <begin position="1"/>
        <end position="65"/>
    </location>
</feature>
<protein>
    <submittedName>
        <fullName evidence="2">Uncharacterized protein</fullName>
    </submittedName>
</protein>
<feature type="non-terminal residue" evidence="2">
    <location>
        <position position="65"/>
    </location>
</feature>
<feature type="compositionally biased region" description="Polar residues" evidence="1">
    <location>
        <begin position="1"/>
        <end position="18"/>
    </location>
</feature>
<gene>
    <name evidence="2" type="ORF">DAT39_015380</name>
</gene>
<accession>A0A8J4TV00</accession>
<sequence length="65" mass="7222">MEDQATSGIKNQARTGENGQEETRRVEEEDGGKEIQKDIKDLNKHDEEMEDTGTSGTRNQARTGA</sequence>
<comment type="caution">
    <text evidence="2">The sequence shown here is derived from an EMBL/GenBank/DDBJ whole genome shotgun (WGS) entry which is preliminary data.</text>
</comment>
<evidence type="ECO:0000256" key="1">
    <source>
        <dbReference type="SAM" id="MobiDB-lite"/>
    </source>
</evidence>
<name>A0A8J4TV00_CLAMG</name>
<feature type="compositionally biased region" description="Polar residues" evidence="1">
    <location>
        <begin position="52"/>
        <end position="65"/>
    </location>
</feature>
<organism evidence="2 3">
    <name type="scientific">Clarias magur</name>
    <name type="common">Asian catfish</name>
    <name type="synonym">Macropteronotus magur</name>
    <dbReference type="NCBI Taxonomy" id="1594786"/>
    <lineage>
        <taxon>Eukaryota</taxon>
        <taxon>Metazoa</taxon>
        <taxon>Chordata</taxon>
        <taxon>Craniata</taxon>
        <taxon>Vertebrata</taxon>
        <taxon>Euteleostomi</taxon>
        <taxon>Actinopterygii</taxon>
        <taxon>Neopterygii</taxon>
        <taxon>Teleostei</taxon>
        <taxon>Ostariophysi</taxon>
        <taxon>Siluriformes</taxon>
        <taxon>Clariidae</taxon>
        <taxon>Clarias</taxon>
    </lineage>
</organism>
<dbReference type="AlphaFoldDB" id="A0A8J4TV00"/>
<reference evidence="2" key="1">
    <citation type="submission" date="2020-07" db="EMBL/GenBank/DDBJ databases">
        <title>Clarias magur genome sequencing, assembly and annotation.</title>
        <authorList>
            <person name="Kushwaha B."/>
            <person name="Kumar R."/>
            <person name="Das P."/>
            <person name="Joshi C.G."/>
            <person name="Kumar D."/>
            <person name="Nagpure N.S."/>
            <person name="Pandey M."/>
            <person name="Agarwal S."/>
            <person name="Srivastava S."/>
            <person name="Singh M."/>
            <person name="Sahoo L."/>
            <person name="Jayasankar P."/>
            <person name="Meher P.K."/>
            <person name="Koringa P.G."/>
            <person name="Iquebal M.A."/>
            <person name="Das S.P."/>
            <person name="Bit A."/>
            <person name="Patnaik S."/>
            <person name="Patel N."/>
            <person name="Shah T.M."/>
            <person name="Hinsu A."/>
            <person name="Jena J.K."/>
        </authorList>
    </citation>
    <scope>NUCLEOTIDE SEQUENCE</scope>
    <source>
        <strain evidence="2">CIFAMagur01</strain>
        <tissue evidence="2">Testis</tissue>
    </source>
</reference>
<feature type="compositionally biased region" description="Basic and acidic residues" evidence="1">
    <location>
        <begin position="21"/>
        <end position="47"/>
    </location>
</feature>
<evidence type="ECO:0000313" key="2">
    <source>
        <dbReference type="EMBL" id="KAF5894923.1"/>
    </source>
</evidence>
<dbReference type="EMBL" id="QNUK01000350">
    <property type="protein sequence ID" value="KAF5894923.1"/>
    <property type="molecule type" value="Genomic_DNA"/>
</dbReference>
<dbReference type="Proteomes" id="UP000727407">
    <property type="component" value="Unassembled WGS sequence"/>
</dbReference>